<evidence type="ECO:0000313" key="1">
    <source>
        <dbReference type="EMBL" id="DAE32659.1"/>
    </source>
</evidence>
<organism evidence="1">
    <name type="scientific">virus sp. ctyg714</name>
    <dbReference type="NCBI Taxonomy" id="2825830"/>
    <lineage>
        <taxon>Viruses</taxon>
    </lineage>
</organism>
<reference evidence="1" key="1">
    <citation type="journal article" date="2021" name="Proc. Natl. Acad. Sci. U.S.A.">
        <title>A Catalog of Tens of Thousands of Viruses from Human Metagenomes Reveals Hidden Associations with Chronic Diseases.</title>
        <authorList>
            <person name="Tisza M.J."/>
            <person name="Buck C.B."/>
        </authorList>
    </citation>
    <scope>NUCLEOTIDE SEQUENCE</scope>
    <source>
        <strain evidence="1">Ctyg714</strain>
    </source>
</reference>
<protein>
    <submittedName>
        <fullName evidence="1">Uncharacterized protein</fullName>
    </submittedName>
</protein>
<accession>A0A8S5RNB0</accession>
<dbReference type="EMBL" id="BK059127">
    <property type="protein sequence ID" value="DAE32659.1"/>
    <property type="molecule type" value="Genomic_DNA"/>
</dbReference>
<proteinExistence type="predicted"/>
<sequence>MKIYVLGWLGAIKLYPYNAPGSVFIVFYGTLSEGAYNA</sequence>
<name>A0A8S5RNB0_9VIRU</name>